<dbReference type="InterPro" id="IPR003018">
    <property type="entry name" value="GAF"/>
</dbReference>
<dbReference type="Proteomes" id="UP001321486">
    <property type="component" value="Chromosome"/>
</dbReference>
<dbReference type="EMBL" id="AP027732">
    <property type="protein sequence ID" value="BDZ49458.1"/>
    <property type="molecule type" value="Genomic_DNA"/>
</dbReference>
<feature type="domain" description="GAF" evidence="1">
    <location>
        <begin position="2"/>
        <end position="64"/>
    </location>
</feature>
<evidence type="ECO:0000259" key="1">
    <source>
        <dbReference type="Pfam" id="PF01590"/>
    </source>
</evidence>
<keyword evidence="3" id="KW-1185">Reference proteome</keyword>
<protein>
    <recommendedName>
        <fullName evidence="1">GAF domain-containing protein</fullName>
    </recommendedName>
</protein>
<name>A0ABN6Y0G9_9MICO</name>
<evidence type="ECO:0000313" key="3">
    <source>
        <dbReference type="Proteomes" id="UP001321486"/>
    </source>
</evidence>
<evidence type="ECO:0000313" key="2">
    <source>
        <dbReference type="EMBL" id="BDZ49458.1"/>
    </source>
</evidence>
<accession>A0ABN6Y0G9</accession>
<sequence length="78" mass="8410">MPFVVPDVWHDDRFVTHPAVRFYAGHPVETPDGIRIGALCVTDPHPRGADSVDLVLLRELALSVQRELAATVAPGVAA</sequence>
<dbReference type="Pfam" id="PF01590">
    <property type="entry name" value="GAF"/>
    <property type="match status" value="1"/>
</dbReference>
<reference evidence="3" key="1">
    <citation type="journal article" date="2019" name="Int. J. Syst. Evol. Microbiol.">
        <title>The Global Catalogue of Microorganisms (GCM) 10K type strain sequencing project: providing services to taxonomists for standard genome sequencing and annotation.</title>
        <authorList>
            <consortium name="The Broad Institute Genomics Platform"/>
            <consortium name="The Broad Institute Genome Sequencing Center for Infectious Disease"/>
            <person name="Wu L."/>
            <person name="Ma J."/>
        </authorList>
    </citation>
    <scope>NUCLEOTIDE SEQUENCE [LARGE SCALE GENOMIC DNA]</scope>
    <source>
        <strain evidence="3">NBRC 108728</strain>
    </source>
</reference>
<dbReference type="PANTHER" id="PTHR43102">
    <property type="entry name" value="SLR1143 PROTEIN"/>
    <property type="match status" value="1"/>
</dbReference>
<organism evidence="2 3">
    <name type="scientific">Frondihabitans sucicola</name>
    <dbReference type="NCBI Taxonomy" id="1268041"/>
    <lineage>
        <taxon>Bacteria</taxon>
        <taxon>Bacillati</taxon>
        <taxon>Actinomycetota</taxon>
        <taxon>Actinomycetes</taxon>
        <taxon>Micrococcales</taxon>
        <taxon>Microbacteriaceae</taxon>
        <taxon>Frondihabitans</taxon>
    </lineage>
</organism>
<dbReference type="SUPFAM" id="SSF55781">
    <property type="entry name" value="GAF domain-like"/>
    <property type="match status" value="1"/>
</dbReference>
<gene>
    <name evidence="2" type="ORF">GCM10025867_16990</name>
</gene>
<dbReference type="PANTHER" id="PTHR43102:SF2">
    <property type="entry name" value="GAF DOMAIN-CONTAINING PROTEIN"/>
    <property type="match status" value="1"/>
</dbReference>
<proteinExistence type="predicted"/>